<proteinExistence type="predicted"/>
<keyword evidence="2" id="KW-1185">Reference proteome</keyword>
<dbReference type="EMBL" id="SRLO01000233">
    <property type="protein sequence ID" value="TNN65525.1"/>
    <property type="molecule type" value="Genomic_DNA"/>
</dbReference>
<reference evidence="1 2" key="1">
    <citation type="submission" date="2019-03" db="EMBL/GenBank/DDBJ databases">
        <title>First draft genome of Liparis tanakae, snailfish: a comprehensive survey of snailfish specific genes.</title>
        <authorList>
            <person name="Kim W."/>
            <person name="Song I."/>
            <person name="Jeong J.-H."/>
            <person name="Kim D."/>
            <person name="Kim S."/>
            <person name="Ryu S."/>
            <person name="Song J.Y."/>
            <person name="Lee S.K."/>
        </authorList>
    </citation>
    <scope>NUCLEOTIDE SEQUENCE [LARGE SCALE GENOMIC DNA]</scope>
    <source>
        <tissue evidence="1">Muscle</tissue>
    </source>
</reference>
<organism evidence="1 2">
    <name type="scientific">Liparis tanakae</name>
    <name type="common">Tanaka's snailfish</name>
    <dbReference type="NCBI Taxonomy" id="230148"/>
    <lineage>
        <taxon>Eukaryota</taxon>
        <taxon>Metazoa</taxon>
        <taxon>Chordata</taxon>
        <taxon>Craniata</taxon>
        <taxon>Vertebrata</taxon>
        <taxon>Euteleostomi</taxon>
        <taxon>Actinopterygii</taxon>
        <taxon>Neopterygii</taxon>
        <taxon>Teleostei</taxon>
        <taxon>Neoteleostei</taxon>
        <taxon>Acanthomorphata</taxon>
        <taxon>Eupercaria</taxon>
        <taxon>Perciformes</taxon>
        <taxon>Cottioidei</taxon>
        <taxon>Cottales</taxon>
        <taxon>Liparidae</taxon>
        <taxon>Liparis</taxon>
    </lineage>
</organism>
<evidence type="ECO:0000313" key="1">
    <source>
        <dbReference type="EMBL" id="TNN65525.1"/>
    </source>
</evidence>
<name>A0A4Z2HJS9_9TELE</name>
<evidence type="ECO:0000313" key="2">
    <source>
        <dbReference type="Proteomes" id="UP000314294"/>
    </source>
</evidence>
<protein>
    <submittedName>
        <fullName evidence="1">Uncharacterized protein</fullName>
    </submittedName>
</protein>
<sequence length="150" mass="16477">MRKGTDILRKTLNAPALSRRSMWSRCFKSTQGNGSGFHEACVFRFVVENIFCVTACIIDENKPNGTAGNTSLRMVWEADAADTLRNEPIPTLSLRHLLFGKPASRCSVARRKGNHTAGFSPDAGMVPSNVNRDQLEGGRGIHVRFGVSEQ</sequence>
<dbReference type="AlphaFoldDB" id="A0A4Z2HJS9"/>
<accession>A0A4Z2HJS9</accession>
<dbReference type="Proteomes" id="UP000314294">
    <property type="component" value="Unassembled WGS sequence"/>
</dbReference>
<gene>
    <name evidence="1" type="ORF">EYF80_024203</name>
</gene>
<comment type="caution">
    <text evidence="1">The sequence shown here is derived from an EMBL/GenBank/DDBJ whole genome shotgun (WGS) entry which is preliminary data.</text>
</comment>